<dbReference type="InterPro" id="IPR022694">
    <property type="entry name" value="3-OHacyl-CoA_DH"/>
</dbReference>
<feature type="domain" description="3-hydroxyacyl-CoA dehydrogenase C-terminal" evidence="2">
    <location>
        <begin position="186"/>
        <end position="283"/>
    </location>
</feature>
<sequence length="318" mass="34550">MTQQGQHIAVIGAGLMGHGIALTFARAGHQVSVSDPMADMLASCPARIAESLTLLGADAKEVSNALGRVRLAKDMADAVSDADVVFEAAPEKLELKQKIFANIETHAPDDAILASNTSVIQISKIMGGLKGRHRALGTHWWNPPHMIPLVEVVKTEWTDPALAQRMFDLLAKAGKTPAMVEKDVPGFIGNRLQHALWREAISLVENGICDAETVDNVVKASFGRRLAVLGPLENADLVGLELTQDIHKQVLFDLEDSGAPSPYLQQMRDAGRGGMSEGAGLRDWSQGDLEKTKARVAEHLRKLEDILPNQSKLWEEQR</sequence>
<dbReference type="InterPro" id="IPR036291">
    <property type="entry name" value="NAD(P)-bd_dom_sf"/>
</dbReference>
<reference evidence="4 5" key="1">
    <citation type="submission" date="2022-01" db="EMBL/GenBank/DDBJ databases">
        <title>Octadecabacter sp. nov., isolated from a marine alga.</title>
        <authorList>
            <person name="Jin M.S."/>
            <person name="Kim H.M."/>
            <person name="Han D.M."/>
            <person name="Jung J.J."/>
            <person name="Jeon C.O."/>
        </authorList>
    </citation>
    <scope>NUCLEOTIDE SEQUENCE [LARGE SCALE GENOMIC DNA]</scope>
    <source>
        <strain evidence="4 5">G9-8</strain>
    </source>
</reference>
<dbReference type="PIRSF" id="PIRSF000105">
    <property type="entry name" value="HCDH"/>
    <property type="match status" value="1"/>
</dbReference>
<proteinExistence type="predicted"/>
<dbReference type="PANTHER" id="PTHR48075">
    <property type="entry name" value="3-HYDROXYACYL-COA DEHYDROGENASE FAMILY PROTEIN"/>
    <property type="match status" value="1"/>
</dbReference>
<evidence type="ECO:0000313" key="4">
    <source>
        <dbReference type="EMBL" id="MCF2873003.1"/>
    </source>
</evidence>
<dbReference type="Pfam" id="PF02737">
    <property type="entry name" value="3HCDH_N"/>
    <property type="match status" value="1"/>
</dbReference>
<dbReference type="InterPro" id="IPR006176">
    <property type="entry name" value="3-OHacyl-CoA_DH_NAD-bd"/>
</dbReference>
<dbReference type="InterPro" id="IPR008927">
    <property type="entry name" value="6-PGluconate_DH-like_C_sf"/>
</dbReference>
<dbReference type="RefSeq" id="WP_235227333.1">
    <property type="nucleotide sequence ID" value="NZ_JAKGAQ010000008.1"/>
</dbReference>
<keyword evidence="1" id="KW-0560">Oxidoreductase</keyword>
<name>A0ABS9D3Y3_9RHOB</name>
<dbReference type="Pfam" id="PF00725">
    <property type="entry name" value="3HCDH"/>
    <property type="match status" value="1"/>
</dbReference>
<dbReference type="Proteomes" id="UP001200557">
    <property type="component" value="Unassembled WGS sequence"/>
</dbReference>
<feature type="domain" description="3-hydroxyacyl-CoA dehydrogenase NAD binding" evidence="3">
    <location>
        <begin position="7"/>
        <end position="183"/>
    </location>
</feature>
<keyword evidence="5" id="KW-1185">Reference proteome</keyword>
<evidence type="ECO:0000259" key="3">
    <source>
        <dbReference type="Pfam" id="PF02737"/>
    </source>
</evidence>
<comment type="caution">
    <text evidence="4">The sequence shown here is derived from an EMBL/GenBank/DDBJ whole genome shotgun (WGS) entry which is preliminary data.</text>
</comment>
<evidence type="ECO:0000259" key="2">
    <source>
        <dbReference type="Pfam" id="PF00725"/>
    </source>
</evidence>
<dbReference type="SUPFAM" id="SSF48179">
    <property type="entry name" value="6-phosphogluconate dehydrogenase C-terminal domain-like"/>
    <property type="match status" value="1"/>
</dbReference>
<evidence type="ECO:0000256" key="1">
    <source>
        <dbReference type="ARBA" id="ARBA00023002"/>
    </source>
</evidence>
<organism evidence="4 5">
    <name type="scientific">Octadecabacter dasysiphoniae</name>
    <dbReference type="NCBI Taxonomy" id="2909341"/>
    <lineage>
        <taxon>Bacteria</taxon>
        <taxon>Pseudomonadati</taxon>
        <taxon>Pseudomonadota</taxon>
        <taxon>Alphaproteobacteria</taxon>
        <taxon>Rhodobacterales</taxon>
        <taxon>Roseobacteraceae</taxon>
        <taxon>Octadecabacter</taxon>
    </lineage>
</organism>
<dbReference type="PANTHER" id="PTHR48075:SF5">
    <property type="entry name" value="3-HYDROXYBUTYRYL-COA DEHYDROGENASE"/>
    <property type="match status" value="1"/>
</dbReference>
<dbReference type="Gene3D" id="3.40.50.720">
    <property type="entry name" value="NAD(P)-binding Rossmann-like Domain"/>
    <property type="match status" value="1"/>
</dbReference>
<evidence type="ECO:0000313" key="5">
    <source>
        <dbReference type="Proteomes" id="UP001200557"/>
    </source>
</evidence>
<accession>A0ABS9D3Y3</accession>
<dbReference type="EMBL" id="JAKGAQ010000008">
    <property type="protein sequence ID" value="MCF2873003.1"/>
    <property type="molecule type" value="Genomic_DNA"/>
</dbReference>
<dbReference type="Gene3D" id="1.10.1040.10">
    <property type="entry name" value="N-(1-d-carboxylethyl)-l-norvaline Dehydrogenase, domain 2"/>
    <property type="match status" value="1"/>
</dbReference>
<gene>
    <name evidence="4" type="ORF">L0664_18210</name>
</gene>
<dbReference type="InterPro" id="IPR013328">
    <property type="entry name" value="6PGD_dom2"/>
</dbReference>
<protein>
    <submittedName>
        <fullName evidence="4">3-hydroxyacyl-CoA dehydrogenase NAD-binding domain-containing protein</fullName>
    </submittedName>
</protein>
<dbReference type="InterPro" id="IPR006108">
    <property type="entry name" value="3HC_DH_C"/>
</dbReference>
<dbReference type="SUPFAM" id="SSF51735">
    <property type="entry name" value="NAD(P)-binding Rossmann-fold domains"/>
    <property type="match status" value="1"/>
</dbReference>